<feature type="region of interest" description="Disordered" evidence="3">
    <location>
        <begin position="1"/>
        <end position="194"/>
    </location>
</feature>
<feature type="region of interest" description="Disordered" evidence="3">
    <location>
        <begin position="454"/>
        <end position="529"/>
    </location>
</feature>
<dbReference type="GeneID" id="104606384"/>
<dbReference type="InterPro" id="IPR035979">
    <property type="entry name" value="RBD_domain_sf"/>
</dbReference>
<proteinExistence type="predicted"/>
<dbReference type="Proteomes" id="UP000189703">
    <property type="component" value="Unplaced"/>
</dbReference>
<feature type="compositionally biased region" description="Basic and acidic residues" evidence="3">
    <location>
        <begin position="126"/>
        <end position="137"/>
    </location>
</feature>
<reference evidence="6 7" key="1">
    <citation type="submission" date="2025-04" db="UniProtKB">
        <authorList>
            <consortium name="RefSeq"/>
        </authorList>
    </citation>
    <scope>IDENTIFICATION</scope>
</reference>
<name>A0A1U8APV3_NELNU</name>
<feature type="compositionally biased region" description="Low complexity" evidence="3">
    <location>
        <begin position="478"/>
        <end position="492"/>
    </location>
</feature>
<dbReference type="RefSeq" id="XP_010269846.1">
    <property type="nucleotide sequence ID" value="XM_010271544.2"/>
</dbReference>
<feature type="region of interest" description="Disordered" evidence="3">
    <location>
        <begin position="591"/>
        <end position="668"/>
    </location>
</feature>
<dbReference type="eggNOG" id="KOG0117">
    <property type="taxonomic scope" value="Eukaryota"/>
</dbReference>
<dbReference type="STRING" id="4432.A0A1U8APV3"/>
<keyword evidence="5" id="KW-1185">Reference proteome</keyword>
<dbReference type="Gene3D" id="3.30.70.330">
    <property type="match status" value="3"/>
</dbReference>
<feature type="compositionally biased region" description="Basic and acidic residues" evidence="3">
    <location>
        <begin position="52"/>
        <end position="76"/>
    </location>
</feature>
<dbReference type="SMART" id="SM00360">
    <property type="entry name" value="RRM"/>
    <property type="match status" value="3"/>
</dbReference>
<feature type="compositionally biased region" description="Acidic residues" evidence="3">
    <location>
        <begin position="138"/>
        <end position="188"/>
    </location>
</feature>
<feature type="compositionally biased region" description="Acidic residues" evidence="3">
    <location>
        <begin position="106"/>
        <end position="125"/>
    </location>
</feature>
<keyword evidence="1 2" id="KW-0694">RNA-binding</keyword>
<evidence type="ECO:0000259" key="4">
    <source>
        <dbReference type="PROSITE" id="PS50102"/>
    </source>
</evidence>
<dbReference type="GO" id="GO:0003729">
    <property type="term" value="F:mRNA binding"/>
    <property type="evidence" value="ECO:0000318"/>
    <property type="project" value="GO_Central"/>
</dbReference>
<evidence type="ECO:0000256" key="3">
    <source>
        <dbReference type="SAM" id="MobiDB-lite"/>
    </source>
</evidence>
<sequence length="784" mass="87380">MPPRTVKKGSAAPGPKRTPRATKATPKPQTQPEVTEETVKIDEVSVSVAETEEVKVEPVVEEKPEKTEEPEHEVRPDTSGSFSVKAEDDSKEDFDVDDKGERLELEDNEPEYEPEEDGGVDYDEKENEHEDVQKGGDDGEEAEDGDVEEEDDMVEEEMEDVAEEVEGEEDGENGEEEREEVFDEEEEEHHEVVKERRKRKEFEIFVGGLDKDATEDDLRKVFSQVGEVTEVRLMINPQTKKNKGFAFLRFATVKQAKRAVTELKNPVINGKQCGVSPSQDSDTLFLGNICKTWTKEALKDKLKHYGIENIEDLTLVEDSNNKGMNRGFAFLEFSSRSDAMDAYKRLQKRDVVFGVDRPPRVSFADSFIDPDDEVMKQVKTVFVDGLPSSWDEDRVKEYLKKFGNIEKIELARNMPSARRKDFGFVTFGTHDAAVACAEGINNAVLGEGDNKAKVRARLSRPDRKGKGKHSLRGETRYGRGSSRGVRGPWGRPAPRSLPGRGPRGIGARAAPASARGFKRSSGFRDSRPVVADTERVRALSPPERSYARRAPVPSYPKSSLKRDYGRYDEFLPRSRAAAEYGSRVAMEKRSSYRDDYPSHGPVFGDDVPQNASRMASRRTSLDEGYARRYERPLSSYHEGRTRDYDLIPGSKRPYSALDDVPPRYADGGLRQSRTRVDYGVDGNASQYGDAYGDRLGRSQLGYGSDRNSFSGHESHGLYGSRQGMSYSRGSYSTHDAGGMYSSSFDDDYMARGPDVGGGSYSSLYSSRGLGGSGYLGGSGSGSYY</sequence>
<dbReference type="FunFam" id="3.30.70.330:FF:000310">
    <property type="entry name" value="RNA recognition water-stress protein1"/>
    <property type="match status" value="1"/>
</dbReference>
<dbReference type="KEGG" id="nnu:104606384"/>
<dbReference type="GO" id="GO:0005634">
    <property type="term" value="C:nucleus"/>
    <property type="evidence" value="ECO:0000318"/>
    <property type="project" value="GO_Central"/>
</dbReference>
<dbReference type="InterPro" id="IPR000504">
    <property type="entry name" value="RRM_dom"/>
</dbReference>
<dbReference type="PANTHER" id="PTHR21245">
    <property type="entry name" value="HETEROGENEOUS NUCLEAR RIBONUCLEOPROTEIN"/>
    <property type="match status" value="1"/>
</dbReference>
<dbReference type="SUPFAM" id="SSF54928">
    <property type="entry name" value="RNA-binding domain, RBD"/>
    <property type="match status" value="2"/>
</dbReference>
<evidence type="ECO:0000313" key="5">
    <source>
        <dbReference type="Proteomes" id="UP000189703"/>
    </source>
</evidence>
<feature type="compositionally biased region" description="Basic and acidic residues" evidence="3">
    <location>
        <begin position="619"/>
        <end position="645"/>
    </location>
</feature>
<feature type="domain" description="RRM" evidence="4">
    <location>
        <begin position="202"/>
        <end position="280"/>
    </location>
</feature>
<evidence type="ECO:0000313" key="6">
    <source>
        <dbReference type="RefSeq" id="XP_010269844.1"/>
    </source>
</evidence>
<dbReference type="OrthoDB" id="3800936at2759"/>
<evidence type="ECO:0000313" key="7">
    <source>
        <dbReference type="RefSeq" id="XP_010269846.1"/>
    </source>
</evidence>
<feature type="domain" description="RRM" evidence="4">
    <location>
        <begin position="379"/>
        <end position="461"/>
    </location>
</feature>
<evidence type="ECO:0000256" key="1">
    <source>
        <dbReference type="ARBA" id="ARBA00022884"/>
    </source>
</evidence>
<accession>A0A1U8APV3</accession>
<dbReference type="InterPro" id="IPR012677">
    <property type="entry name" value="Nucleotide-bd_a/b_plait_sf"/>
</dbReference>
<gene>
    <name evidence="6 7" type="primary">LOC104606384</name>
</gene>
<evidence type="ECO:0000256" key="2">
    <source>
        <dbReference type="PROSITE-ProRule" id="PRU00176"/>
    </source>
</evidence>
<dbReference type="FunFam" id="3.30.70.330:FF:000806">
    <property type="entry name" value="Heterogeneous nuclear ribonucleoprotein Q isoform A"/>
    <property type="match status" value="1"/>
</dbReference>
<dbReference type="Pfam" id="PF00076">
    <property type="entry name" value="RRM_1"/>
    <property type="match status" value="3"/>
</dbReference>
<dbReference type="OMA" id="IWIFYIM"/>
<feature type="compositionally biased region" description="Low complexity" evidence="3">
    <location>
        <begin position="505"/>
        <end position="515"/>
    </location>
</feature>
<feature type="domain" description="RRM" evidence="4">
    <location>
        <begin position="282"/>
        <end position="366"/>
    </location>
</feature>
<protein>
    <submittedName>
        <fullName evidence="6 7">Nucleolin-like</fullName>
    </submittedName>
</protein>
<dbReference type="RefSeq" id="XP_010269844.1">
    <property type="nucleotide sequence ID" value="XM_010271542.2"/>
</dbReference>
<dbReference type="AlphaFoldDB" id="A0A1U8APV3"/>
<dbReference type="FunFam" id="3.30.70.330:FF:000187">
    <property type="entry name" value="Heterogeneous nuclear ribonucleoprotein Q"/>
    <property type="match status" value="1"/>
</dbReference>
<dbReference type="CDD" id="cd00590">
    <property type="entry name" value="RRM_SF"/>
    <property type="match status" value="3"/>
</dbReference>
<organism evidence="5 6">
    <name type="scientific">Nelumbo nucifera</name>
    <name type="common">Sacred lotus</name>
    <dbReference type="NCBI Taxonomy" id="4432"/>
    <lineage>
        <taxon>Eukaryota</taxon>
        <taxon>Viridiplantae</taxon>
        <taxon>Streptophyta</taxon>
        <taxon>Embryophyta</taxon>
        <taxon>Tracheophyta</taxon>
        <taxon>Spermatophyta</taxon>
        <taxon>Magnoliopsida</taxon>
        <taxon>Proteales</taxon>
        <taxon>Nelumbonaceae</taxon>
        <taxon>Nelumbo</taxon>
    </lineage>
</organism>
<dbReference type="PROSITE" id="PS50102">
    <property type="entry name" value="RRM"/>
    <property type="match status" value="3"/>
</dbReference>